<dbReference type="EMBL" id="LLXH01000033">
    <property type="protein sequence ID" value="PKC75043.1"/>
    <property type="molecule type" value="Genomic_DNA"/>
</dbReference>
<protein>
    <recommendedName>
        <fullName evidence="5">F-box domain-containing protein</fullName>
    </recommendedName>
</protein>
<dbReference type="InterPro" id="IPR032675">
    <property type="entry name" value="LRR_dom_sf"/>
</dbReference>
<comment type="caution">
    <text evidence="1">The sequence shown here is derived from an EMBL/GenBank/DDBJ whole genome shotgun (WGS) entry which is preliminary data.</text>
</comment>
<evidence type="ECO:0000313" key="2">
    <source>
        <dbReference type="EMBL" id="PKC75043.1"/>
    </source>
</evidence>
<reference evidence="2 3" key="2">
    <citation type="submission" date="2017-10" db="EMBL/GenBank/DDBJ databases">
        <title>Genome analyses suggest a sexual origin of heterokaryosis in a supposedly ancient asexual fungus.</title>
        <authorList>
            <person name="Corradi N."/>
            <person name="Sedzielewska K."/>
            <person name="Noel J."/>
            <person name="Charron P."/>
            <person name="Farinelli L."/>
            <person name="Marton T."/>
            <person name="Kruger M."/>
            <person name="Pelin A."/>
            <person name="Brachmann A."/>
            <person name="Corradi N."/>
        </authorList>
    </citation>
    <scope>NUCLEOTIDE SEQUENCE [LARGE SCALE GENOMIC DNA]</scope>
    <source>
        <strain evidence="2 3">A1</strain>
    </source>
</reference>
<reference evidence="1" key="3">
    <citation type="submission" date="2020-05" db="EMBL/GenBank/DDBJ databases">
        <authorList>
            <person name="Rincon C."/>
            <person name="Sanders R I."/>
            <person name="Robbins C."/>
            <person name="Chaturvedi A."/>
        </authorList>
    </citation>
    <scope>NUCLEOTIDE SEQUENCE</scope>
    <source>
        <strain evidence="1">CHB12</strain>
    </source>
</reference>
<dbReference type="Gene3D" id="3.80.10.10">
    <property type="entry name" value="Ribonuclease Inhibitor"/>
    <property type="match status" value="1"/>
</dbReference>
<dbReference type="Proteomes" id="UP000232688">
    <property type="component" value="Unassembled WGS sequence"/>
</dbReference>
<evidence type="ECO:0000313" key="4">
    <source>
        <dbReference type="Proteomes" id="UP000684084"/>
    </source>
</evidence>
<dbReference type="VEuPathDB" id="FungiDB:RhiirFUN_024980"/>
<dbReference type="EMBL" id="CAGKOT010000060">
    <property type="protein sequence ID" value="CAB5388030.1"/>
    <property type="molecule type" value="Genomic_DNA"/>
</dbReference>
<dbReference type="VEuPathDB" id="FungiDB:FUN_025582"/>
<dbReference type="Proteomes" id="UP000684084">
    <property type="component" value="Unassembled WGS sequence"/>
</dbReference>
<proteinExistence type="predicted"/>
<organism evidence="1 4">
    <name type="scientific">Rhizophagus irregularis</name>
    <dbReference type="NCBI Taxonomy" id="588596"/>
    <lineage>
        <taxon>Eukaryota</taxon>
        <taxon>Fungi</taxon>
        <taxon>Fungi incertae sedis</taxon>
        <taxon>Mucoromycota</taxon>
        <taxon>Glomeromycotina</taxon>
        <taxon>Glomeromycetes</taxon>
        <taxon>Glomerales</taxon>
        <taxon>Glomeraceae</taxon>
        <taxon>Rhizophagus</taxon>
    </lineage>
</organism>
<dbReference type="OrthoDB" id="2391371at2759"/>
<evidence type="ECO:0000313" key="3">
    <source>
        <dbReference type="Proteomes" id="UP000232688"/>
    </source>
</evidence>
<accession>A0A2I1DW90</accession>
<name>A0A2I1DW90_9GLOM</name>
<gene>
    <name evidence="1" type="ORF">CHRIB12_LOCUS20418</name>
    <name evidence="2" type="ORF">RhiirA1_449266</name>
</gene>
<evidence type="ECO:0008006" key="5">
    <source>
        <dbReference type="Google" id="ProtNLM"/>
    </source>
</evidence>
<dbReference type="VEuPathDB" id="FungiDB:RhiirA1_449266"/>
<dbReference type="AlphaFoldDB" id="A0A2I1DW90"/>
<evidence type="ECO:0000313" key="1">
    <source>
        <dbReference type="EMBL" id="CAB5388030.1"/>
    </source>
</evidence>
<dbReference type="SUPFAM" id="SSF52047">
    <property type="entry name" value="RNI-like"/>
    <property type="match status" value="1"/>
</dbReference>
<sequence length="395" mass="46468">MTKKFIKKIFNSLIIRRSSFKKKVNSRKIQIDTENVPSKVHKVPNKLASYMISEILQEIFNHLADTFPYNGTYDLHAYSNLYSCILVNRHWCRNAIITLWRQPFHPCLNNGQMVVNIYLSFLDEKEQKFLLSRGINYLPSHCISKNYLFDYPSYFKHLHQQNFYFSVENWCQNNLKKRQNDSSYLLMNSLLKLFYKKSGQLNRFKLYNLMGLIGDGMNNLNNLNDKNKYDECSEICKFILPVQQLTITGTYENSSGMILLSKLCTNVRDLCIENFSTAKNIDHIIESQNNLVSLEITNLSDHSTLIIQSILSQSKSLRRIKFYKVNFSGCCQWNSITLCKKLQVLEIYYCLNLNSFMVLPLIKTKFHQLRRVKIIGNDCNNLEYFIKLKETIVNY</sequence>
<reference evidence="2 3" key="1">
    <citation type="submission" date="2017-10" db="EMBL/GenBank/DDBJ databases">
        <title>Extensive intraspecific genome diversity in a model arbuscular mycorrhizal fungus.</title>
        <authorList>
            <person name="Chen E.C.H."/>
            <person name="Morin E."/>
            <person name="Baudet D."/>
            <person name="Noel J."/>
            <person name="Ndikumana S."/>
            <person name="Charron P."/>
            <person name="St-Onge C."/>
            <person name="Giorgi J."/>
            <person name="Grigoriev I.V."/>
            <person name="Roux C."/>
            <person name="Martin F.M."/>
            <person name="Corradi N."/>
        </authorList>
    </citation>
    <scope>NUCLEOTIDE SEQUENCE [LARGE SCALE GENOMIC DNA]</scope>
    <source>
        <strain evidence="2 3">A1</strain>
    </source>
</reference>